<evidence type="ECO:0000313" key="1">
    <source>
        <dbReference type="EMBL" id="KTD52412.1"/>
    </source>
</evidence>
<dbReference type="RefSeq" id="WP_058530187.1">
    <property type="nucleotide sequence ID" value="NZ_CAAAIN010000003.1"/>
</dbReference>
<dbReference type="PATRIC" id="fig|458.5.peg.45"/>
<organism evidence="1 2">
    <name type="scientific">Legionella rubrilucens</name>
    <dbReference type="NCBI Taxonomy" id="458"/>
    <lineage>
        <taxon>Bacteria</taxon>
        <taxon>Pseudomonadati</taxon>
        <taxon>Pseudomonadota</taxon>
        <taxon>Gammaproteobacteria</taxon>
        <taxon>Legionellales</taxon>
        <taxon>Legionellaceae</taxon>
        <taxon>Legionella</taxon>
    </lineage>
</organism>
<keyword evidence="2" id="KW-1185">Reference proteome</keyword>
<dbReference type="STRING" id="458.Lrub_0044"/>
<evidence type="ECO:0000313" key="2">
    <source>
        <dbReference type="Proteomes" id="UP000054608"/>
    </source>
</evidence>
<accession>A0A0W0Y608</accession>
<proteinExistence type="predicted"/>
<dbReference type="Proteomes" id="UP000054608">
    <property type="component" value="Unassembled WGS sequence"/>
</dbReference>
<sequence>MSFRKQEVQPYQHKMDEYLGKVAEFIDKVYDAIANQTADEKERQHRLDAFTLLLLKATHDEPDEFKKAFSSHFPLMENDTTIQYIHGYLCEINGFCTKTLSDEYDNYKPLFDSITFLLPETRQVIREKLSKQLSDLIFKKTHTPTSSLSSSKNPGNY</sequence>
<dbReference type="AlphaFoldDB" id="A0A0W0Y608"/>
<name>A0A0W0Y608_9GAMM</name>
<dbReference type="OrthoDB" id="5642834at2"/>
<protein>
    <submittedName>
        <fullName evidence="1">Uncharacterized protein</fullName>
    </submittedName>
</protein>
<reference evidence="1 2" key="1">
    <citation type="submission" date="2015-11" db="EMBL/GenBank/DDBJ databases">
        <title>Genomic analysis of 38 Legionella species identifies large and diverse effector repertoires.</title>
        <authorList>
            <person name="Burstein D."/>
            <person name="Amaro F."/>
            <person name="Zusman T."/>
            <person name="Lifshitz Z."/>
            <person name="Cohen O."/>
            <person name="Gilbert J.A."/>
            <person name="Pupko T."/>
            <person name="Shuman H.A."/>
            <person name="Segal G."/>
        </authorList>
    </citation>
    <scope>NUCLEOTIDE SEQUENCE [LARGE SCALE GENOMIC DNA]</scope>
    <source>
        <strain evidence="1 2">WA-270A-C2</strain>
    </source>
</reference>
<gene>
    <name evidence="1" type="ORF">Lrub_0044</name>
</gene>
<dbReference type="EMBL" id="LNYT01000001">
    <property type="protein sequence ID" value="KTD52412.1"/>
    <property type="molecule type" value="Genomic_DNA"/>
</dbReference>
<comment type="caution">
    <text evidence="1">The sequence shown here is derived from an EMBL/GenBank/DDBJ whole genome shotgun (WGS) entry which is preliminary data.</text>
</comment>